<dbReference type="OrthoDB" id="73567at2157"/>
<comment type="cofactor">
    <cofactor evidence="1">
        <name>Zn(2+)</name>
        <dbReference type="ChEBI" id="CHEBI:29105"/>
    </cofactor>
</comment>
<evidence type="ECO:0000313" key="7">
    <source>
        <dbReference type="EMBL" id="GGP21969.1"/>
    </source>
</evidence>
<keyword evidence="8" id="KW-1185">Reference proteome</keyword>
<evidence type="ECO:0000256" key="4">
    <source>
        <dbReference type="ARBA" id="ARBA00022833"/>
    </source>
</evidence>
<sequence length="315" mass="34085">MGRKTLAAVLHEYNKPLSLEYIDLEPGPGEAIINVKASGVCGRDIVIWRGGFKLNPPLVLGHEVFGELNDKPVGVYGAVTCGKCDYCRTGRENLCNELTFLGEGRLGGYAEAVAVPTRNIFELPDEQFEKYAAATCPLATSIHAARLADPRGRKVMVTGAGGSVGMHMIQYLKTLGAKVIAVTSSGKKPKVEKYADEVVLEGQRYPGKVDIVYDNVGAPTINEGLRSLDKEGTLVLIGNVEGQEIVLKRPALTIMREQRIVGSAAYTSAEVREAVKLIHDGAINTEFIPYKLKDVNKAIDDVINRRVLGKAVLIP</sequence>
<dbReference type="GO" id="GO:0046872">
    <property type="term" value="F:metal ion binding"/>
    <property type="evidence" value="ECO:0007669"/>
    <property type="project" value="UniProtKB-KW"/>
</dbReference>
<evidence type="ECO:0000259" key="6">
    <source>
        <dbReference type="SMART" id="SM00829"/>
    </source>
</evidence>
<dbReference type="InterPro" id="IPR020843">
    <property type="entry name" value="ER"/>
</dbReference>
<accession>A0A830H061</accession>
<dbReference type="Gene3D" id="3.90.180.10">
    <property type="entry name" value="Medium-chain alcohol dehydrogenases, catalytic domain"/>
    <property type="match status" value="1"/>
</dbReference>
<dbReference type="PANTHER" id="PTHR42940">
    <property type="entry name" value="ALCOHOL DEHYDROGENASE 1-RELATED"/>
    <property type="match status" value="1"/>
</dbReference>
<name>A0A830H061_9CREN</name>
<dbReference type="InterPro" id="IPR036291">
    <property type="entry name" value="NAD(P)-bd_dom_sf"/>
</dbReference>
<dbReference type="InterPro" id="IPR013149">
    <property type="entry name" value="ADH-like_C"/>
</dbReference>
<evidence type="ECO:0000256" key="5">
    <source>
        <dbReference type="ARBA" id="ARBA00023002"/>
    </source>
</evidence>
<dbReference type="AlphaFoldDB" id="A0A830H061"/>
<dbReference type="RefSeq" id="WP_188596861.1">
    <property type="nucleotide sequence ID" value="NZ_BMNL01000003.1"/>
</dbReference>
<dbReference type="InterPro" id="IPR011032">
    <property type="entry name" value="GroES-like_sf"/>
</dbReference>
<dbReference type="Proteomes" id="UP000610960">
    <property type="component" value="Unassembled WGS sequence"/>
</dbReference>
<dbReference type="Pfam" id="PF00107">
    <property type="entry name" value="ADH_zinc_N"/>
    <property type="match status" value="1"/>
</dbReference>
<dbReference type="GO" id="GO:0004022">
    <property type="term" value="F:alcohol dehydrogenase (NAD+) activity"/>
    <property type="evidence" value="ECO:0007669"/>
    <property type="project" value="TreeGrafter"/>
</dbReference>
<evidence type="ECO:0000256" key="3">
    <source>
        <dbReference type="ARBA" id="ARBA00022723"/>
    </source>
</evidence>
<reference evidence="7" key="2">
    <citation type="submission" date="2020-09" db="EMBL/GenBank/DDBJ databases">
        <authorList>
            <person name="Sun Q."/>
            <person name="Ohkuma M."/>
        </authorList>
    </citation>
    <scope>NUCLEOTIDE SEQUENCE</scope>
    <source>
        <strain evidence="7">JCM 10088</strain>
    </source>
</reference>
<dbReference type="SUPFAM" id="SSF50129">
    <property type="entry name" value="GroES-like"/>
    <property type="match status" value="1"/>
</dbReference>
<comment type="similarity">
    <text evidence="2">Belongs to the zinc-containing alcohol dehydrogenase family.</text>
</comment>
<evidence type="ECO:0000256" key="2">
    <source>
        <dbReference type="ARBA" id="ARBA00008072"/>
    </source>
</evidence>
<keyword evidence="3" id="KW-0479">Metal-binding</keyword>
<evidence type="ECO:0000256" key="1">
    <source>
        <dbReference type="ARBA" id="ARBA00001947"/>
    </source>
</evidence>
<dbReference type="EMBL" id="BMNL01000003">
    <property type="protein sequence ID" value="GGP21969.1"/>
    <property type="molecule type" value="Genomic_DNA"/>
</dbReference>
<dbReference type="SUPFAM" id="SSF51735">
    <property type="entry name" value="NAD(P)-binding Rossmann-fold domains"/>
    <property type="match status" value="1"/>
</dbReference>
<keyword evidence="5" id="KW-0560">Oxidoreductase</keyword>
<reference evidence="7" key="1">
    <citation type="journal article" date="2014" name="Int. J. Syst. Evol. Microbiol.">
        <title>Complete genome sequence of Corynebacterium casei LMG S-19264T (=DSM 44701T), isolated from a smear-ripened cheese.</title>
        <authorList>
            <consortium name="US DOE Joint Genome Institute (JGI-PGF)"/>
            <person name="Walter F."/>
            <person name="Albersmeier A."/>
            <person name="Kalinowski J."/>
            <person name="Ruckert C."/>
        </authorList>
    </citation>
    <scope>NUCLEOTIDE SEQUENCE</scope>
    <source>
        <strain evidence="7">JCM 10088</strain>
    </source>
</reference>
<dbReference type="Pfam" id="PF08240">
    <property type="entry name" value="ADH_N"/>
    <property type="match status" value="1"/>
</dbReference>
<dbReference type="InterPro" id="IPR013154">
    <property type="entry name" value="ADH-like_N"/>
</dbReference>
<dbReference type="PANTHER" id="PTHR42940:SF8">
    <property type="entry name" value="VACUOLAR PROTEIN SORTING-ASSOCIATED PROTEIN 11"/>
    <property type="match status" value="1"/>
</dbReference>
<organism evidence="7 8">
    <name type="scientific">Thermocladium modestius</name>
    <dbReference type="NCBI Taxonomy" id="62609"/>
    <lineage>
        <taxon>Archaea</taxon>
        <taxon>Thermoproteota</taxon>
        <taxon>Thermoprotei</taxon>
        <taxon>Thermoproteales</taxon>
        <taxon>Thermoproteaceae</taxon>
        <taxon>Thermocladium</taxon>
    </lineage>
</organism>
<proteinExistence type="inferred from homology"/>
<gene>
    <name evidence="7" type="ORF">GCM10007981_16030</name>
</gene>
<dbReference type="GO" id="GO:0005737">
    <property type="term" value="C:cytoplasm"/>
    <property type="evidence" value="ECO:0007669"/>
    <property type="project" value="TreeGrafter"/>
</dbReference>
<keyword evidence="4" id="KW-0862">Zinc</keyword>
<protein>
    <submittedName>
        <fullName evidence="7">Alcohol dehydrogenase</fullName>
    </submittedName>
</protein>
<comment type="caution">
    <text evidence="7">The sequence shown here is derived from an EMBL/GenBank/DDBJ whole genome shotgun (WGS) entry which is preliminary data.</text>
</comment>
<feature type="domain" description="Enoyl reductase (ER)" evidence="6">
    <location>
        <begin position="2"/>
        <end position="313"/>
    </location>
</feature>
<dbReference type="SMART" id="SM00829">
    <property type="entry name" value="PKS_ER"/>
    <property type="match status" value="1"/>
</dbReference>
<evidence type="ECO:0000313" key="8">
    <source>
        <dbReference type="Proteomes" id="UP000610960"/>
    </source>
</evidence>